<dbReference type="PANTHER" id="PTHR38790">
    <property type="entry name" value="2EXR DOMAIN-CONTAINING PROTEIN-RELATED"/>
    <property type="match status" value="1"/>
</dbReference>
<name>A0A9W9CQ01_9PLEO</name>
<dbReference type="EMBL" id="JAPEUY010000004">
    <property type="protein sequence ID" value="KAJ4374192.1"/>
    <property type="molecule type" value="Genomic_DNA"/>
</dbReference>
<dbReference type="Pfam" id="PF24864">
    <property type="entry name" value="DUF7730"/>
    <property type="match status" value="1"/>
</dbReference>
<evidence type="ECO:0000256" key="1">
    <source>
        <dbReference type="SAM" id="MobiDB-lite"/>
    </source>
</evidence>
<feature type="region of interest" description="Disordered" evidence="1">
    <location>
        <begin position="1"/>
        <end position="57"/>
    </location>
</feature>
<proteinExistence type="predicted"/>
<evidence type="ECO:0000259" key="2">
    <source>
        <dbReference type="Pfam" id="PF24864"/>
    </source>
</evidence>
<feature type="region of interest" description="Disordered" evidence="1">
    <location>
        <begin position="96"/>
        <end position="208"/>
    </location>
</feature>
<protein>
    <recommendedName>
        <fullName evidence="2">DUF7730 domain-containing protein</fullName>
    </recommendedName>
</protein>
<evidence type="ECO:0000313" key="3">
    <source>
        <dbReference type="EMBL" id="KAJ4374192.1"/>
    </source>
</evidence>
<dbReference type="InterPro" id="IPR056632">
    <property type="entry name" value="DUF7730"/>
</dbReference>
<feature type="compositionally biased region" description="Basic and acidic residues" evidence="1">
    <location>
        <begin position="110"/>
        <end position="119"/>
    </location>
</feature>
<keyword evidence="4" id="KW-1185">Reference proteome</keyword>
<feature type="compositionally biased region" description="Basic and acidic residues" evidence="1">
    <location>
        <begin position="195"/>
        <end position="208"/>
    </location>
</feature>
<reference evidence="3" key="1">
    <citation type="submission" date="2022-10" db="EMBL/GenBank/DDBJ databases">
        <title>Tapping the CABI collections for fungal endophytes: first genome assemblies for Collariella, Neodidymelliopsis, Ascochyta clinopodiicola, Didymella pomorum, Didymosphaeria variabile, Neocosmospora piperis and Neocucurbitaria cava.</title>
        <authorList>
            <person name="Hill R."/>
        </authorList>
    </citation>
    <scope>NUCLEOTIDE SEQUENCE</scope>
    <source>
        <strain evidence="3">IMI 356814</strain>
    </source>
</reference>
<dbReference type="PANTHER" id="PTHR38790:SF4">
    <property type="entry name" value="2EXR DOMAIN-CONTAINING PROTEIN"/>
    <property type="match status" value="1"/>
</dbReference>
<evidence type="ECO:0000313" key="4">
    <source>
        <dbReference type="Proteomes" id="UP001140560"/>
    </source>
</evidence>
<dbReference type="Proteomes" id="UP001140560">
    <property type="component" value="Unassembled WGS sequence"/>
</dbReference>
<comment type="caution">
    <text evidence="3">The sequence shown here is derived from an EMBL/GenBank/DDBJ whole genome shotgun (WGS) entry which is preliminary data.</text>
</comment>
<feature type="compositionally biased region" description="Polar residues" evidence="1">
    <location>
        <begin position="164"/>
        <end position="175"/>
    </location>
</feature>
<organism evidence="3 4">
    <name type="scientific">Neocucurbitaria cava</name>
    <dbReference type="NCBI Taxonomy" id="798079"/>
    <lineage>
        <taxon>Eukaryota</taxon>
        <taxon>Fungi</taxon>
        <taxon>Dikarya</taxon>
        <taxon>Ascomycota</taxon>
        <taxon>Pezizomycotina</taxon>
        <taxon>Dothideomycetes</taxon>
        <taxon>Pleosporomycetidae</taxon>
        <taxon>Pleosporales</taxon>
        <taxon>Pleosporineae</taxon>
        <taxon>Cucurbitariaceae</taxon>
        <taxon>Neocucurbitaria</taxon>
    </lineage>
</organism>
<feature type="domain" description="DUF7730" evidence="2">
    <location>
        <begin position="227"/>
        <end position="372"/>
    </location>
</feature>
<dbReference type="AlphaFoldDB" id="A0A9W9CQ01"/>
<accession>A0A9W9CQ01</accession>
<gene>
    <name evidence="3" type="ORF">N0V83_002933</name>
</gene>
<dbReference type="OrthoDB" id="5413827at2759"/>
<sequence>MAKRTYSQRDKRRSAYAHQGFASHEDSQKRQKMANSDELHLTPSPPPSRGGKSSLLKKSLRVFGGPISIPKDELNLEPAPKTSSGLLVFDKVAKEGVRATKPKQQTIYGSRDDFEETMKSKKKGKPSSHLPTPPAEVQTKSAQEARRAQKPPTSGGAADMHVPRTQNVSNTTEASSFFGVVATTKKQPKQPYESKAYKAEKSPTPRKNIQGDRLRVKSKEAELWSTNQNESKFLQLPGEIRNRIYEYAIGCNTIHIEFETYRSLYEDHSPYPVIIPIFKYHLHVCTPRTNPFIEKLQPTVRLSKEITLLNNVCRQMYLETAVLPFKLNLISFDSHNTMFNFLYMEKRLSRAQRGAITHMALPFTLVEPNMLTFLPNLERVLVGVEHHLRKGWYNVIQEEGKEPKLVYDRRN</sequence>
<feature type="compositionally biased region" description="Basic and acidic residues" evidence="1">
    <location>
        <begin position="23"/>
        <end position="40"/>
    </location>
</feature>